<dbReference type="AlphaFoldDB" id="A0A9Q3VBJ1"/>
<dbReference type="EMBL" id="JAAMYB010000015">
    <property type="protein sequence ID" value="MCD3195752.1"/>
    <property type="molecule type" value="Genomic_DNA"/>
</dbReference>
<gene>
    <name evidence="1" type="ORF">G8S53_10735</name>
</gene>
<accession>A0A9Q3VBJ1</accession>
<reference evidence="1" key="1">
    <citation type="submission" date="2020-02" db="EMBL/GenBank/DDBJ databases">
        <authorList>
            <person name="Fillo S."/>
            <person name="Giordani F."/>
            <person name="Tonon E."/>
            <person name="Drigo I."/>
            <person name="Anselmo A."/>
            <person name="Fortunato A."/>
            <person name="Bano L."/>
            <person name="Lista F."/>
        </authorList>
    </citation>
    <scope>NUCLEOTIDE SEQUENCE</scope>
    <source>
        <strain evidence="1">IZSVe-TV_9877_3_12</strain>
    </source>
</reference>
<reference evidence="1" key="2">
    <citation type="journal article" date="2021" name="Microorganisms">
        <title>Extensive Genome Exploration of Clostridium botulinum Group III Field Strains.</title>
        <authorList>
            <person name="Fillo S."/>
            <person name="Giordani F."/>
            <person name="Tonon E."/>
            <person name="Drigo I."/>
            <person name="Anselmo A."/>
            <person name="Fortunato A."/>
            <person name="Lista F."/>
            <person name="Bano L."/>
        </authorList>
    </citation>
    <scope>NUCLEOTIDE SEQUENCE</scope>
    <source>
        <strain evidence="1">IZSVe-TV_9877_3_12</strain>
    </source>
</reference>
<evidence type="ECO:0000313" key="1">
    <source>
        <dbReference type="EMBL" id="MCD3195752.1"/>
    </source>
</evidence>
<sequence>MDLFILDKLILSFLNSISSERLFTLSLLCMGITTVLCNNNSSRKVRK</sequence>
<protein>
    <submittedName>
        <fullName evidence="1">Uncharacterized protein</fullName>
    </submittedName>
</protein>
<dbReference type="Proteomes" id="UP000813637">
    <property type="component" value="Unassembled WGS sequence"/>
</dbReference>
<dbReference type="RefSeq" id="WP_003377992.1">
    <property type="nucleotide sequence ID" value="NZ_JAAMYB010000015.1"/>
</dbReference>
<comment type="caution">
    <text evidence="1">The sequence shown here is derived from an EMBL/GenBank/DDBJ whole genome shotgun (WGS) entry which is preliminary data.</text>
</comment>
<proteinExistence type="predicted"/>
<evidence type="ECO:0000313" key="2">
    <source>
        <dbReference type="Proteomes" id="UP000813637"/>
    </source>
</evidence>
<organism evidence="1 2">
    <name type="scientific">Clostridium botulinum C</name>
    <dbReference type="NCBI Taxonomy" id="36828"/>
    <lineage>
        <taxon>Bacteria</taxon>
        <taxon>Bacillati</taxon>
        <taxon>Bacillota</taxon>
        <taxon>Clostridia</taxon>
        <taxon>Eubacteriales</taxon>
        <taxon>Clostridiaceae</taxon>
        <taxon>Clostridium</taxon>
    </lineage>
</organism>
<name>A0A9Q3VBJ1_CLOBO</name>